<name>A0A4Q7Y8K3_9ACTN</name>
<evidence type="ECO:0000256" key="3">
    <source>
        <dbReference type="ARBA" id="ARBA00023125"/>
    </source>
</evidence>
<dbReference type="InterPro" id="IPR050176">
    <property type="entry name" value="LTTR"/>
</dbReference>
<comment type="similarity">
    <text evidence="1">Belongs to the LysR transcriptional regulatory family.</text>
</comment>
<dbReference type="SUPFAM" id="SSF46785">
    <property type="entry name" value="Winged helix' DNA-binding domain"/>
    <property type="match status" value="1"/>
</dbReference>
<keyword evidence="8" id="KW-1185">Reference proteome</keyword>
<protein>
    <submittedName>
        <fullName evidence="7">LysR family transcriptional regulator</fullName>
    </submittedName>
</protein>
<dbReference type="Gene3D" id="3.40.190.290">
    <property type="match status" value="1"/>
</dbReference>
<dbReference type="NCBIfam" id="NF002964">
    <property type="entry name" value="PRK03635.1"/>
    <property type="match status" value="1"/>
</dbReference>
<dbReference type="RefSeq" id="WP_104526800.1">
    <property type="nucleotide sequence ID" value="NZ_POQT01000002.1"/>
</dbReference>
<dbReference type="GO" id="GO:0003677">
    <property type="term" value="F:DNA binding"/>
    <property type="evidence" value="ECO:0007669"/>
    <property type="project" value="UniProtKB-KW"/>
</dbReference>
<dbReference type="GO" id="GO:0003700">
    <property type="term" value="F:DNA-binding transcription factor activity"/>
    <property type="evidence" value="ECO:0007669"/>
    <property type="project" value="InterPro"/>
</dbReference>
<comment type="caution">
    <text evidence="7">The sequence shown here is derived from an EMBL/GenBank/DDBJ whole genome shotgun (WGS) entry which is preliminary data.</text>
</comment>
<evidence type="ECO:0000313" key="7">
    <source>
        <dbReference type="EMBL" id="RZU33417.1"/>
    </source>
</evidence>
<dbReference type="Gene3D" id="1.10.10.10">
    <property type="entry name" value="Winged helix-like DNA-binding domain superfamily/Winged helix DNA-binding domain"/>
    <property type="match status" value="1"/>
</dbReference>
<gene>
    <name evidence="7" type="ORF">BKA19_3141</name>
</gene>
<proteinExistence type="inferred from homology"/>
<dbReference type="InterPro" id="IPR000847">
    <property type="entry name" value="LysR_HTH_N"/>
</dbReference>
<dbReference type="NCBIfam" id="TIGR03298">
    <property type="entry name" value="argP"/>
    <property type="match status" value="1"/>
</dbReference>
<keyword evidence="2" id="KW-0805">Transcription regulation</keyword>
<reference evidence="7 8" key="1">
    <citation type="submission" date="2019-02" db="EMBL/GenBank/DDBJ databases">
        <title>Sequencing the genomes of 1000 actinobacteria strains.</title>
        <authorList>
            <person name="Klenk H.-P."/>
        </authorList>
    </citation>
    <scope>NUCLEOTIDE SEQUENCE [LARGE SCALE GENOMIC DNA]</scope>
    <source>
        <strain evidence="7 8">DSM 44509</strain>
    </source>
</reference>
<evidence type="ECO:0000256" key="1">
    <source>
        <dbReference type="ARBA" id="ARBA00009437"/>
    </source>
</evidence>
<dbReference type="InterPro" id="IPR036388">
    <property type="entry name" value="WH-like_DNA-bd_sf"/>
</dbReference>
<dbReference type="PANTHER" id="PTHR30579:SF2">
    <property type="entry name" value="HTH-TYPE TRANSCRIPTIONAL REGULATOR ARGP"/>
    <property type="match status" value="1"/>
</dbReference>
<keyword evidence="5" id="KW-0804">Transcription</keyword>
<evidence type="ECO:0000256" key="5">
    <source>
        <dbReference type="ARBA" id="ARBA00023163"/>
    </source>
</evidence>
<sequence length="296" mass="31328">MDLDLAQLRALDATVRGGTLEAAARALRVTPSAISQRLRALEVATGRILLVRSKPVQLTGSGQAVLRLARQVDLLTADVARELGGDPAGPEHVPILPIAVNADSMATWVLPALAPLAGEVGFDLHREDQEHTSALLRAGTVMAAVTADADPVPGCTSTPLGGMRYRPMATPAFARRWFPAGPTPEALAHAPVVVFDRKDDLQHRWLQAHAGRDAAPPAHFVPASADFVAAVTLGLGWGMVPDLQARGDAAHLVVLDPAASVDVVLHWQQWRLRSATLDRVREAVLAGAGRELDPVA</sequence>
<evidence type="ECO:0000313" key="8">
    <source>
        <dbReference type="Proteomes" id="UP000292507"/>
    </source>
</evidence>
<accession>A0A4Q7Y8K3</accession>
<feature type="domain" description="HTH lysR-type" evidence="6">
    <location>
        <begin position="3"/>
        <end position="59"/>
    </location>
</feature>
<dbReference type="InterPro" id="IPR017685">
    <property type="entry name" value="ArgP"/>
</dbReference>
<dbReference type="InterPro" id="IPR005119">
    <property type="entry name" value="LysR_subst-bd"/>
</dbReference>
<evidence type="ECO:0000259" key="6">
    <source>
        <dbReference type="PROSITE" id="PS50931"/>
    </source>
</evidence>
<dbReference type="InterPro" id="IPR036390">
    <property type="entry name" value="WH_DNA-bd_sf"/>
</dbReference>
<dbReference type="SUPFAM" id="SSF53850">
    <property type="entry name" value="Periplasmic binding protein-like II"/>
    <property type="match status" value="1"/>
</dbReference>
<dbReference type="PANTHER" id="PTHR30579">
    <property type="entry name" value="TRANSCRIPTIONAL REGULATOR"/>
    <property type="match status" value="1"/>
</dbReference>
<dbReference type="EMBL" id="SHKV01000001">
    <property type="protein sequence ID" value="RZU33417.1"/>
    <property type="molecule type" value="Genomic_DNA"/>
</dbReference>
<dbReference type="PROSITE" id="PS50931">
    <property type="entry name" value="HTH_LYSR"/>
    <property type="match status" value="1"/>
</dbReference>
<dbReference type="Pfam" id="PF00126">
    <property type="entry name" value="HTH_1"/>
    <property type="match status" value="1"/>
</dbReference>
<dbReference type="OrthoDB" id="3252676at2"/>
<dbReference type="Proteomes" id="UP000292507">
    <property type="component" value="Unassembled WGS sequence"/>
</dbReference>
<evidence type="ECO:0000256" key="4">
    <source>
        <dbReference type="ARBA" id="ARBA00023159"/>
    </source>
</evidence>
<keyword evidence="3" id="KW-0238">DNA-binding</keyword>
<keyword evidence="4" id="KW-0010">Activator</keyword>
<organism evidence="7 8">
    <name type="scientific">Blastococcus saxobsidens</name>
    <dbReference type="NCBI Taxonomy" id="138336"/>
    <lineage>
        <taxon>Bacteria</taxon>
        <taxon>Bacillati</taxon>
        <taxon>Actinomycetota</taxon>
        <taxon>Actinomycetes</taxon>
        <taxon>Geodermatophilales</taxon>
        <taxon>Geodermatophilaceae</taxon>
        <taxon>Blastococcus</taxon>
    </lineage>
</organism>
<dbReference type="AlphaFoldDB" id="A0A4Q7Y8K3"/>
<dbReference type="NCBIfam" id="NF009888">
    <property type="entry name" value="PRK13348.1"/>
    <property type="match status" value="1"/>
</dbReference>
<dbReference type="Pfam" id="PF03466">
    <property type="entry name" value="LysR_substrate"/>
    <property type="match status" value="1"/>
</dbReference>
<evidence type="ECO:0000256" key="2">
    <source>
        <dbReference type="ARBA" id="ARBA00023015"/>
    </source>
</evidence>